<reference evidence="1" key="2">
    <citation type="journal article" date="2015" name="Fish Shellfish Immunol.">
        <title>Early steps in the European eel (Anguilla anguilla)-Vibrio vulnificus interaction in the gills: Role of the RtxA13 toxin.</title>
        <authorList>
            <person name="Callol A."/>
            <person name="Pajuelo D."/>
            <person name="Ebbesson L."/>
            <person name="Teles M."/>
            <person name="MacKenzie S."/>
            <person name="Amaro C."/>
        </authorList>
    </citation>
    <scope>NUCLEOTIDE SEQUENCE</scope>
</reference>
<sequence>MEHLRLWKELS</sequence>
<protein>
    <submittedName>
        <fullName evidence="1">Uncharacterized protein</fullName>
    </submittedName>
</protein>
<organism evidence="1">
    <name type="scientific">Anguilla anguilla</name>
    <name type="common">European freshwater eel</name>
    <name type="synonym">Muraena anguilla</name>
    <dbReference type="NCBI Taxonomy" id="7936"/>
    <lineage>
        <taxon>Eukaryota</taxon>
        <taxon>Metazoa</taxon>
        <taxon>Chordata</taxon>
        <taxon>Craniata</taxon>
        <taxon>Vertebrata</taxon>
        <taxon>Euteleostomi</taxon>
        <taxon>Actinopterygii</taxon>
        <taxon>Neopterygii</taxon>
        <taxon>Teleostei</taxon>
        <taxon>Anguilliformes</taxon>
        <taxon>Anguillidae</taxon>
        <taxon>Anguilla</taxon>
    </lineage>
</organism>
<dbReference type="EMBL" id="GBXM01088759">
    <property type="protein sequence ID" value="JAH19818.1"/>
    <property type="molecule type" value="Transcribed_RNA"/>
</dbReference>
<reference evidence="1" key="1">
    <citation type="submission" date="2014-11" db="EMBL/GenBank/DDBJ databases">
        <authorList>
            <person name="Amaro Gonzalez C."/>
        </authorList>
    </citation>
    <scope>NUCLEOTIDE SEQUENCE</scope>
</reference>
<proteinExistence type="predicted"/>
<evidence type="ECO:0000313" key="1">
    <source>
        <dbReference type="EMBL" id="JAH19818.1"/>
    </source>
</evidence>
<accession>A0A0E9QUR2</accession>
<name>A0A0E9QUR2_ANGAN</name>